<organism evidence="3 4">
    <name type="scientific">Cryptolaemus montrouzieri</name>
    <dbReference type="NCBI Taxonomy" id="559131"/>
    <lineage>
        <taxon>Eukaryota</taxon>
        <taxon>Metazoa</taxon>
        <taxon>Ecdysozoa</taxon>
        <taxon>Arthropoda</taxon>
        <taxon>Hexapoda</taxon>
        <taxon>Insecta</taxon>
        <taxon>Pterygota</taxon>
        <taxon>Neoptera</taxon>
        <taxon>Endopterygota</taxon>
        <taxon>Coleoptera</taxon>
        <taxon>Polyphaga</taxon>
        <taxon>Cucujiformia</taxon>
        <taxon>Coccinelloidea</taxon>
        <taxon>Coccinellidae</taxon>
        <taxon>Scymninae</taxon>
        <taxon>Scymnini</taxon>
        <taxon>Cryptolaemus</taxon>
    </lineage>
</organism>
<sequence>MDIKSQLKEAREAINNKDFKKSTKICENILKEDVNNYLGLVFLGLSVLEINLSKQSENAFRRAIEICPDNLLAWNGLAKYYEKLDTTEARLELIKIYTFLIGKETTEKKLTEYCEKLCSLYKYTNVEEICKVIYEKVENGNYSEATLNSNRSSLLIY</sequence>
<keyword evidence="1" id="KW-0677">Repeat</keyword>
<reference evidence="3 4" key="1">
    <citation type="journal article" date="2021" name="BMC Biol.">
        <title>Horizontally acquired antibacterial genes associated with adaptive radiation of ladybird beetles.</title>
        <authorList>
            <person name="Li H.S."/>
            <person name="Tang X.F."/>
            <person name="Huang Y.H."/>
            <person name="Xu Z.Y."/>
            <person name="Chen M.L."/>
            <person name="Du X.Y."/>
            <person name="Qiu B.Y."/>
            <person name="Chen P.T."/>
            <person name="Zhang W."/>
            <person name="Slipinski A."/>
            <person name="Escalona H.E."/>
            <person name="Waterhouse R.M."/>
            <person name="Zwick A."/>
            <person name="Pang H."/>
        </authorList>
    </citation>
    <scope>NUCLEOTIDE SEQUENCE [LARGE SCALE GENOMIC DNA]</scope>
    <source>
        <strain evidence="3">SYSU2018</strain>
    </source>
</reference>
<keyword evidence="2" id="KW-0802">TPR repeat</keyword>
<evidence type="ECO:0008006" key="5">
    <source>
        <dbReference type="Google" id="ProtNLM"/>
    </source>
</evidence>
<dbReference type="EMBL" id="JABFTP020000185">
    <property type="protein sequence ID" value="KAL3287823.1"/>
    <property type="molecule type" value="Genomic_DNA"/>
</dbReference>
<evidence type="ECO:0000256" key="2">
    <source>
        <dbReference type="ARBA" id="ARBA00022803"/>
    </source>
</evidence>
<evidence type="ECO:0000313" key="4">
    <source>
        <dbReference type="Proteomes" id="UP001516400"/>
    </source>
</evidence>
<dbReference type="PANTHER" id="PTHR15704:SF7">
    <property type="entry name" value="SUPERKILLER COMPLEX PROTEIN 3"/>
    <property type="match status" value="1"/>
</dbReference>
<dbReference type="SUPFAM" id="SSF48452">
    <property type="entry name" value="TPR-like"/>
    <property type="match status" value="1"/>
</dbReference>
<dbReference type="InterPro" id="IPR039226">
    <property type="entry name" value="Ski3/TTC37"/>
</dbReference>
<keyword evidence="4" id="KW-1185">Reference proteome</keyword>
<proteinExistence type="predicted"/>
<dbReference type="InterPro" id="IPR011990">
    <property type="entry name" value="TPR-like_helical_dom_sf"/>
</dbReference>
<dbReference type="PANTHER" id="PTHR15704">
    <property type="entry name" value="SUPERKILLER 3 PROTEIN-RELATED"/>
    <property type="match status" value="1"/>
</dbReference>
<comment type="caution">
    <text evidence="3">The sequence shown here is derived from an EMBL/GenBank/DDBJ whole genome shotgun (WGS) entry which is preliminary data.</text>
</comment>
<evidence type="ECO:0000313" key="3">
    <source>
        <dbReference type="EMBL" id="KAL3287823.1"/>
    </source>
</evidence>
<protein>
    <recommendedName>
        <fullName evidence="5">Tetratricopeptide repeat protein</fullName>
    </recommendedName>
</protein>
<evidence type="ECO:0000256" key="1">
    <source>
        <dbReference type="ARBA" id="ARBA00022737"/>
    </source>
</evidence>
<name>A0ABD2PA20_9CUCU</name>
<dbReference type="Gene3D" id="1.25.40.10">
    <property type="entry name" value="Tetratricopeptide repeat domain"/>
    <property type="match status" value="1"/>
</dbReference>
<dbReference type="Proteomes" id="UP001516400">
    <property type="component" value="Unassembled WGS sequence"/>
</dbReference>
<accession>A0ABD2PA20</accession>
<dbReference type="AlphaFoldDB" id="A0ABD2PA20"/>
<gene>
    <name evidence="3" type="ORF">HHI36_002282</name>
</gene>